<dbReference type="PANTHER" id="PTHR30294:SF38">
    <property type="entry name" value="TRANSPORT PERMEASE PROTEIN"/>
    <property type="match status" value="1"/>
</dbReference>
<proteinExistence type="inferred from homology"/>
<evidence type="ECO:0000256" key="6">
    <source>
        <dbReference type="ARBA" id="ARBA00022989"/>
    </source>
</evidence>
<dbReference type="EMBL" id="LN734822">
    <property type="protein sequence ID" value="CEL23988.1"/>
    <property type="molecule type" value="Genomic_DNA"/>
</dbReference>
<evidence type="ECO:0000259" key="9">
    <source>
        <dbReference type="PROSITE" id="PS51012"/>
    </source>
</evidence>
<keyword evidence="4" id="KW-1003">Cell membrane</keyword>
<evidence type="ECO:0000313" key="10">
    <source>
        <dbReference type="EMBL" id="CEL23988.1"/>
    </source>
</evidence>
<protein>
    <submittedName>
        <fullName evidence="10">ABC transporter</fullName>
    </submittedName>
</protein>
<gene>
    <name evidence="10" type="ORF">MB9_0340</name>
</gene>
<comment type="subcellular location">
    <subcellularLocation>
        <location evidence="1">Cell membrane</location>
        <topology evidence="1">Multi-pass membrane protein</topology>
    </subcellularLocation>
</comment>
<keyword evidence="6 8" id="KW-1133">Transmembrane helix</keyword>
<evidence type="ECO:0000256" key="7">
    <source>
        <dbReference type="ARBA" id="ARBA00023136"/>
    </source>
</evidence>
<evidence type="ECO:0000256" key="2">
    <source>
        <dbReference type="ARBA" id="ARBA00007783"/>
    </source>
</evidence>
<sequence>MPSWCSPGVIKNQGMGVKMKFYRIMAVSRRVFRDVVNDKRSLAMLFLAPIFAMCVFGLAFSGDVEDVNVVIVNQDQGYTPPLGNTTYLSQTIISHLDTKVLNIQTMDNVEQARQQVMDGKTSAVIIFPENFTQNAIMATKNASAGSSAEIIIQGDDTIPNIKNAILKSVSDALTETMSEEGVNSPLKVTSEPIYGQDAEFIDFFVPGILAFVVYLLTTILTLITFVGERTSGTLERVLASPVTEGEVVTGYAITFGTLGVIQVTILLVIALVVFNIIVVGNVLLAFLAVAILAVTCQALGILLSSLAKRPEQAIQFFPFVVLPAFLLSGVFWPIQAIPEWLRPFSYLVPPTYAVDACRAVMLKGWGLEKIWPDLAALVIFAVLFLGLAVWSLKRGKK</sequence>
<evidence type="ECO:0000256" key="4">
    <source>
        <dbReference type="ARBA" id="ARBA00022475"/>
    </source>
</evidence>
<dbReference type="InterPro" id="IPR013525">
    <property type="entry name" value="ABC2_TM"/>
</dbReference>
<dbReference type="GO" id="GO:0043190">
    <property type="term" value="C:ATP-binding cassette (ABC) transporter complex"/>
    <property type="evidence" value="ECO:0007669"/>
    <property type="project" value="InterPro"/>
</dbReference>
<dbReference type="PRINTS" id="PR00164">
    <property type="entry name" value="ABC2TRNSPORT"/>
</dbReference>
<dbReference type="InterPro" id="IPR051449">
    <property type="entry name" value="ABC-2_transporter_component"/>
</dbReference>
<feature type="transmembrane region" description="Helical" evidence="8">
    <location>
        <begin position="203"/>
        <end position="227"/>
    </location>
</feature>
<organism evidence="10 11">
    <name type="scientific">Methanobacterium formicicum</name>
    <dbReference type="NCBI Taxonomy" id="2162"/>
    <lineage>
        <taxon>Archaea</taxon>
        <taxon>Methanobacteriati</taxon>
        <taxon>Methanobacteriota</taxon>
        <taxon>Methanomada group</taxon>
        <taxon>Methanobacteria</taxon>
        <taxon>Methanobacteriales</taxon>
        <taxon>Methanobacteriaceae</taxon>
        <taxon>Methanobacterium</taxon>
    </lineage>
</organism>
<name>A0A0S4FQ00_METFO</name>
<dbReference type="AlphaFoldDB" id="A0A0S4FQ00"/>
<evidence type="ECO:0000256" key="5">
    <source>
        <dbReference type="ARBA" id="ARBA00022692"/>
    </source>
</evidence>
<keyword evidence="11" id="KW-1185">Reference proteome</keyword>
<dbReference type="PANTHER" id="PTHR30294">
    <property type="entry name" value="MEMBRANE COMPONENT OF ABC TRANSPORTER YHHJ-RELATED"/>
    <property type="match status" value="1"/>
</dbReference>
<keyword evidence="3" id="KW-0813">Transport</keyword>
<dbReference type="InterPro" id="IPR000412">
    <property type="entry name" value="ABC_2_transport"/>
</dbReference>
<keyword evidence="5 8" id="KW-0812">Transmembrane</keyword>
<evidence type="ECO:0000256" key="3">
    <source>
        <dbReference type="ARBA" id="ARBA00022448"/>
    </source>
</evidence>
<dbReference type="Proteomes" id="UP000062768">
    <property type="component" value="Chromosome I"/>
</dbReference>
<dbReference type="Pfam" id="PF12698">
    <property type="entry name" value="ABC2_membrane_3"/>
    <property type="match status" value="1"/>
</dbReference>
<dbReference type="GO" id="GO:0140359">
    <property type="term" value="F:ABC-type transporter activity"/>
    <property type="evidence" value="ECO:0007669"/>
    <property type="project" value="InterPro"/>
</dbReference>
<feature type="transmembrane region" description="Helical" evidence="8">
    <location>
        <begin position="248"/>
        <end position="277"/>
    </location>
</feature>
<keyword evidence="7 8" id="KW-0472">Membrane</keyword>
<reference evidence="10" key="1">
    <citation type="submission" date="2014-09" db="EMBL/GenBank/DDBJ databases">
        <authorList>
            <person name="Wibberg D."/>
        </authorList>
    </citation>
    <scope>NUCLEOTIDE SEQUENCE [LARGE SCALE GENOMIC DNA]</scope>
    <source>
        <strain evidence="10">Mb9</strain>
    </source>
</reference>
<feature type="transmembrane region" description="Helical" evidence="8">
    <location>
        <begin position="370"/>
        <end position="392"/>
    </location>
</feature>
<evidence type="ECO:0000256" key="8">
    <source>
        <dbReference type="SAM" id="Phobius"/>
    </source>
</evidence>
<feature type="transmembrane region" description="Helical" evidence="8">
    <location>
        <begin position="316"/>
        <end position="334"/>
    </location>
</feature>
<dbReference type="InterPro" id="IPR047817">
    <property type="entry name" value="ABC2_TM_bact-type"/>
</dbReference>
<comment type="similarity">
    <text evidence="2">Belongs to the ABC-2 integral membrane protein family.</text>
</comment>
<dbReference type="Gene3D" id="3.40.1710.10">
    <property type="entry name" value="abc type-2 transporter like domain"/>
    <property type="match status" value="1"/>
</dbReference>
<feature type="transmembrane region" description="Helical" evidence="8">
    <location>
        <begin position="283"/>
        <end position="304"/>
    </location>
</feature>
<evidence type="ECO:0000313" key="11">
    <source>
        <dbReference type="Proteomes" id="UP000062768"/>
    </source>
</evidence>
<accession>A0A0S4FQ00</accession>
<dbReference type="PROSITE" id="PS51012">
    <property type="entry name" value="ABC_TM2"/>
    <property type="match status" value="1"/>
</dbReference>
<evidence type="ECO:0000256" key="1">
    <source>
        <dbReference type="ARBA" id="ARBA00004651"/>
    </source>
</evidence>
<dbReference type="PATRIC" id="fig|2162.10.peg.350"/>
<feature type="domain" description="ABC transmembrane type-2" evidence="9">
    <location>
        <begin position="163"/>
        <end position="395"/>
    </location>
</feature>